<comment type="catalytic activity">
    <reaction evidence="2">
        <text>1,6-anhydro-N-acetyl-beta-muramate + ATP + H2O = N-acetyl-D-muramate 6-phosphate + ADP + H(+)</text>
        <dbReference type="Rhea" id="RHEA:24952"/>
        <dbReference type="ChEBI" id="CHEBI:15377"/>
        <dbReference type="ChEBI" id="CHEBI:15378"/>
        <dbReference type="ChEBI" id="CHEBI:30616"/>
        <dbReference type="ChEBI" id="CHEBI:58690"/>
        <dbReference type="ChEBI" id="CHEBI:58722"/>
        <dbReference type="ChEBI" id="CHEBI:456216"/>
        <dbReference type="EC" id="2.7.1.170"/>
    </reaction>
</comment>
<evidence type="ECO:0000313" key="4">
    <source>
        <dbReference type="EMBL" id="MDY0883688.1"/>
    </source>
</evidence>
<name>A0ABU5EBX5_9PROT</name>
<keyword evidence="2" id="KW-0067">ATP-binding</keyword>
<dbReference type="PROSITE" id="PS51257">
    <property type="entry name" value="PROKAR_LIPOPROTEIN"/>
    <property type="match status" value="1"/>
</dbReference>
<evidence type="ECO:0000256" key="2">
    <source>
        <dbReference type="HAMAP-Rule" id="MF_01270"/>
    </source>
</evidence>
<dbReference type="SUPFAM" id="SSF53067">
    <property type="entry name" value="Actin-like ATPase domain"/>
    <property type="match status" value="1"/>
</dbReference>
<feature type="binding site" evidence="2">
    <location>
        <begin position="15"/>
        <end position="22"/>
    </location>
    <ligand>
        <name>ATP</name>
        <dbReference type="ChEBI" id="CHEBI:30616"/>
    </ligand>
</feature>
<accession>A0ABU5EBX5</accession>
<organism evidence="4 5">
    <name type="scientific">Dongia soli</name>
    <dbReference type="NCBI Taxonomy" id="600628"/>
    <lineage>
        <taxon>Bacteria</taxon>
        <taxon>Pseudomonadati</taxon>
        <taxon>Pseudomonadota</taxon>
        <taxon>Alphaproteobacteria</taxon>
        <taxon>Rhodospirillales</taxon>
        <taxon>Dongiaceae</taxon>
        <taxon>Dongia</taxon>
    </lineage>
</organism>
<dbReference type="RefSeq" id="WP_320508760.1">
    <property type="nucleotide sequence ID" value="NZ_JAXCLW010000003.1"/>
</dbReference>
<proteinExistence type="inferred from homology"/>
<keyword evidence="2" id="KW-0547">Nucleotide-binding</keyword>
<dbReference type="Gene3D" id="3.30.420.40">
    <property type="match status" value="2"/>
</dbReference>
<comment type="pathway">
    <text evidence="2">Amino-sugar metabolism; 1,6-anhydro-N-acetylmuramate degradation.</text>
</comment>
<evidence type="ECO:0000256" key="1">
    <source>
        <dbReference type="ARBA" id="ARBA00023277"/>
    </source>
</evidence>
<keyword evidence="5" id="KW-1185">Reference proteome</keyword>
<keyword evidence="2 4" id="KW-0418">Kinase</keyword>
<comment type="similarity">
    <text evidence="2">Belongs to the anhydro-N-acetylmuramic acid kinase family.</text>
</comment>
<dbReference type="InterPro" id="IPR005338">
    <property type="entry name" value="Anhydro_N_Ac-Mur_kinase"/>
</dbReference>
<feature type="region of interest" description="Disordered" evidence="3">
    <location>
        <begin position="341"/>
        <end position="364"/>
    </location>
</feature>
<protein>
    <recommendedName>
        <fullName evidence="2">Anhydro-N-acetylmuramic acid kinase</fullName>
        <ecNumber evidence="2">2.7.1.170</ecNumber>
    </recommendedName>
    <alternativeName>
        <fullName evidence="2">AnhMurNAc kinase</fullName>
    </alternativeName>
</protein>
<comment type="caution">
    <text evidence="4">The sequence shown here is derived from an EMBL/GenBank/DDBJ whole genome shotgun (WGS) entry which is preliminary data.</text>
</comment>
<dbReference type="HAMAP" id="MF_01270">
    <property type="entry name" value="AnhMurNAc_kinase"/>
    <property type="match status" value="1"/>
</dbReference>
<reference evidence="4 5" key="1">
    <citation type="journal article" date="2016" name="Antonie Van Leeuwenhoek">
        <title>Dongia soli sp. nov., isolated from soil from Dokdo, Korea.</title>
        <authorList>
            <person name="Kim D.U."/>
            <person name="Lee H."/>
            <person name="Kim H."/>
            <person name="Kim S.G."/>
            <person name="Ka J.O."/>
        </authorList>
    </citation>
    <scope>NUCLEOTIDE SEQUENCE [LARGE SCALE GENOMIC DNA]</scope>
    <source>
        <strain evidence="4 5">D78</strain>
    </source>
</reference>
<keyword evidence="2 4" id="KW-0808">Transferase</keyword>
<dbReference type="Pfam" id="PF03702">
    <property type="entry name" value="AnmK"/>
    <property type="match status" value="1"/>
</dbReference>
<dbReference type="Proteomes" id="UP001279642">
    <property type="component" value="Unassembled WGS sequence"/>
</dbReference>
<keyword evidence="1 2" id="KW-0119">Carbohydrate metabolism</keyword>
<dbReference type="PANTHER" id="PTHR30605">
    <property type="entry name" value="ANHYDRO-N-ACETYLMURAMIC ACID KINASE"/>
    <property type="match status" value="1"/>
</dbReference>
<gene>
    <name evidence="2" type="primary">anmK</name>
    <name evidence="4" type="ORF">SMD27_12620</name>
</gene>
<dbReference type="EMBL" id="JAXCLW010000003">
    <property type="protein sequence ID" value="MDY0883688.1"/>
    <property type="molecule type" value="Genomic_DNA"/>
</dbReference>
<dbReference type="PANTHER" id="PTHR30605:SF0">
    <property type="entry name" value="ANHYDRO-N-ACETYLMURAMIC ACID KINASE"/>
    <property type="match status" value="1"/>
</dbReference>
<dbReference type="EC" id="2.7.1.170" evidence="2"/>
<evidence type="ECO:0000256" key="3">
    <source>
        <dbReference type="SAM" id="MobiDB-lite"/>
    </source>
</evidence>
<comment type="pathway">
    <text evidence="2">Cell wall biogenesis; peptidoglycan recycling.</text>
</comment>
<dbReference type="NCBIfam" id="NF007141">
    <property type="entry name" value="PRK09585.1-5"/>
    <property type="match status" value="1"/>
</dbReference>
<sequence length="364" mass="38360">MPKSAEVWAIGLMSGTSCDGIDAALLRTDGNAVTAYGPSLTIPYDDVFRGALRACLGGAEEKTVTEVEQELTERHAVAVLELLRLADRAPRDIALIGFHGQTILHEPEKRRTWQIGDGALLAQATGIDVINDFRSNDVSAGGQGAPLAPVYHRALAAGLAGPLAVLNLGGVGNVTWIGSPEQDLLAFDTGPANALIDDWALLHTGRAVDHGGALAKAGRVDEQMLAHWLAHPYFQAPAPKSLDRDAFRKLMPTGSSAADGAATLTAFTAATVAAALQWFPQPAARWLVTGGGRHNPVLMEELRRRLSVPVDPVEAVGWDGDALEAQAFAFMAVRSSAGLPISFPGTTGAPRPLSGGTLHRHNHR</sequence>
<dbReference type="GO" id="GO:0016301">
    <property type="term" value="F:kinase activity"/>
    <property type="evidence" value="ECO:0007669"/>
    <property type="project" value="UniProtKB-KW"/>
</dbReference>
<evidence type="ECO:0000313" key="5">
    <source>
        <dbReference type="Proteomes" id="UP001279642"/>
    </source>
</evidence>
<dbReference type="InterPro" id="IPR043129">
    <property type="entry name" value="ATPase_NBD"/>
</dbReference>
<comment type="function">
    <text evidence="2">Catalyzes the specific phosphorylation of 1,6-anhydro-N-acetylmuramic acid (anhMurNAc) with the simultaneous cleavage of the 1,6-anhydro ring, generating MurNAc-6-P. Is required for the utilization of anhMurNAc either imported from the medium or derived from its own cell wall murein, and thus plays a role in cell wall recycling.</text>
</comment>